<gene>
    <name evidence="2" type="ORF">CPT_Miami_236</name>
</gene>
<dbReference type="Proteomes" id="UP000662782">
    <property type="component" value="Segment"/>
</dbReference>
<sequence>MIKQSSVFIALPIAESLVGVNKTFADKSHPLIKGLSECSYGLVPYTLDNLPLTLPEVTHEEMEHGLLLDEASTTLAESVRKSFQQISHYLKPFAKNLIEEIYKATDIDEDATRQIFDRLQIEYRKLDYSFFDSPFYPKEIDGSIDYSKIPLKDLMLPDNAVDKDFGGFADYIQAPNAEIKEIFEAYQPGWAFDKFIGNNNWADVFNIFNGNVDLTTAGYKDPAPLFSLYVLFTKMKADENPAPFVKNIELHQYRGYVNRMHNFLTVALVFCSRYYQGLKLTPMPVLSLVGKMEMDRGINLLRGKIVVGLTKKGLDLYAAAAPEGSVSEALAGKAVAMIATKSDKAGLNIVAGAEYFQEVFRNYLAGVTGSLNAKITESCRDAVENALIKFQNEHAELKDTVMGLNDKIEFRRLSHALQSDVDAFVGGYKSQVVANGVPLDKYVMGSDLVASLGNLMGMTFAADVLRTSARLIGSGEITDVQKREALTEAVVKSLVKHLV</sequence>
<reference evidence="2 3" key="1">
    <citation type="submission" date="2020-07" db="EMBL/GenBank/DDBJ databases">
        <title>Complete genome sequence of Klebsiella pneumoniae phage Miami.</title>
        <authorList>
            <person name="Mora D.A."/>
            <person name="Lessor L."/>
            <person name="Gill J."/>
            <person name="Liu M."/>
        </authorList>
    </citation>
    <scope>NUCLEOTIDE SEQUENCE [LARGE SCALE GENOMIC DNA]</scope>
</reference>
<organism evidence="2 3">
    <name type="scientific">Klebsiella phage Miami</name>
    <dbReference type="NCBI Taxonomy" id="2767581"/>
    <lineage>
        <taxon>Viruses</taxon>
        <taxon>Duplodnaviria</taxon>
        <taxon>Heunggongvirae</taxon>
        <taxon>Uroviricota</taxon>
        <taxon>Caudoviricetes</taxon>
        <taxon>Chimalliviridae</taxon>
        <taxon>Miamivirus</taxon>
        <taxon>Miamivirus miami</taxon>
    </lineage>
</organism>
<accession>A0A873WNT3</accession>
<keyword evidence="1" id="KW-0175">Coiled coil</keyword>
<feature type="coiled-coil region" evidence="1">
    <location>
        <begin position="380"/>
        <end position="407"/>
    </location>
</feature>
<protein>
    <submittedName>
        <fullName evidence="2">Uncharacterized protein</fullName>
    </submittedName>
</protein>
<name>A0A873WNT3_9CAUD</name>
<evidence type="ECO:0000313" key="3">
    <source>
        <dbReference type="Proteomes" id="UP000662782"/>
    </source>
</evidence>
<evidence type="ECO:0000256" key="1">
    <source>
        <dbReference type="SAM" id="Coils"/>
    </source>
</evidence>
<dbReference type="EMBL" id="MT701590">
    <property type="protein sequence ID" value="QPB09331.1"/>
    <property type="molecule type" value="Genomic_DNA"/>
</dbReference>
<proteinExistence type="predicted"/>
<keyword evidence="3" id="KW-1185">Reference proteome</keyword>
<evidence type="ECO:0000313" key="2">
    <source>
        <dbReference type="EMBL" id="QPB09331.1"/>
    </source>
</evidence>